<dbReference type="RefSeq" id="WP_097803458.1">
    <property type="nucleotide sequence ID" value="NZ_FXYH01000003.1"/>
</dbReference>
<dbReference type="AlphaFoldDB" id="A0A238K2F7"/>
<evidence type="ECO:0000313" key="2">
    <source>
        <dbReference type="Proteomes" id="UP000220836"/>
    </source>
</evidence>
<name>A0A238K2F7_9RHOB</name>
<dbReference type="EMBL" id="FXYH01000003">
    <property type="protein sequence ID" value="SMX37080.1"/>
    <property type="molecule type" value="Genomic_DNA"/>
</dbReference>
<gene>
    <name evidence="1" type="ORF">PEV8663_00909</name>
</gene>
<reference evidence="1 2" key="1">
    <citation type="submission" date="2017-05" db="EMBL/GenBank/DDBJ databases">
        <authorList>
            <person name="Song R."/>
            <person name="Chenine A.L."/>
            <person name="Ruprecht R.M."/>
        </authorList>
    </citation>
    <scope>NUCLEOTIDE SEQUENCE [LARGE SCALE GENOMIC DNA]</scope>
    <source>
        <strain evidence="1 2">CECT 8663</strain>
    </source>
</reference>
<keyword evidence="2" id="KW-1185">Reference proteome</keyword>
<evidence type="ECO:0000313" key="1">
    <source>
        <dbReference type="EMBL" id="SMX37080.1"/>
    </source>
</evidence>
<organism evidence="1 2">
    <name type="scientific">Pelagimonas varians</name>
    <dbReference type="NCBI Taxonomy" id="696760"/>
    <lineage>
        <taxon>Bacteria</taxon>
        <taxon>Pseudomonadati</taxon>
        <taxon>Pseudomonadota</taxon>
        <taxon>Alphaproteobacteria</taxon>
        <taxon>Rhodobacterales</taxon>
        <taxon>Roseobacteraceae</taxon>
        <taxon>Pelagimonas</taxon>
    </lineage>
</organism>
<dbReference type="SUPFAM" id="SSF103025">
    <property type="entry name" value="Folate-binding domain"/>
    <property type="match status" value="1"/>
</dbReference>
<sequence>MVNLKTASAFQDVDAKQIGTVTVCPADERVLTLIAPLPGQTPALTEAMEGALGLGFPEPGGVTRAGDIRCVWMGRDQAVLIGSAPLAEWQWPALISDQSDGWAVLKVSGPEAAEVLARSMPINVRAMEGAARTQCGHIPISVSRIGPENYEIMCFRSMAHSLFREIAHSAALLAARRELS</sequence>
<dbReference type="Gene3D" id="3.30.1360.120">
    <property type="entry name" value="Probable tRNA modification gtpase trme, domain 1"/>
    <property type="match status" value="1"/>
</dbReference>
<proteinExistence type="predicted"/>
<accession>A0A238K2F7</accession>
<dbReference type="Proteomes" id="UP000220836">
    <property type="component" value="Unassembled WGS sequence"/>
</dbReference>
<dbReference type="InterPro" id="IPR027266">
    <property type="entry name" value="TrmE/GcvT-like"/>
</dbReference>
<protein>
    <submittedName>
        <fullName evidence="1">Sarcosine oxidase, gamma subunit family</fullName>
    </submittedName>
</protein>
<dbReference type="OrthoDB" id="7350722at2"/>